<keyword evidence="2" id="KW-1185">Reference proteome</keyword>
<protein>
    <submittedName>
        <fullName evidence="1">Uncharacterized protein</fullName>
    </submittedName>
</protein>
<name>A0A433QPJ1_9FUNG</name>
<dbReference type="Proteomes" id="UP000274822">
    <property type="component" value="Unassembled WGS sequence"/>
</dbReference>
<evidence type="ECO:0000313" key="2">
    <source>
        <dbReference type="Proteomes" id="UP000274822"/>
    </source>
</evidence>
<dbReference type="AlphaFoldDB" id="A0A433QPJ1"/>
<proteinExistence type="predicted"/>
<sequence>MWCGVSFHAGHRDATPFPHPAPTSIPRNGTMCASTTAFIYVFKDDRPLLAEPTDVTTATFASLRSEISAALANEDAFVVPRPAGLFAVPRAREGVTRVTGDRVWVQSANRIGQGARPGEKGFEPSDPWVFVHVDGDPAWAFERTGEMRSYADVRRVLEEEVRMEEGFKFVIKKWGKFEIRRAREADILIESEVNVMSAKGAETAADCEIVKVEKKTEVKIEPEKSSGSARVNNEMDNAMDVGESMQNERKRRISAVIEPSRAFRPRPFRGLAPKGSHVSRSVRRCSTFGVPYSTFLWDEDPRDDDYQADITVTKRARSQNEAYRETREMTTCHACRRVCYALFLYDWCTRYTGYNLTRTDRSHFHTDTGRKPRRPSRCTNTLSGGSRCTVMIDEACLQRRPGYKVFEFSRVLSNFKFRRVPGRGPGGRDVDLSKVRAIAMFVHALVCFAGGFRIGSKIYLDPRRCVGDCNCTICLRNRGVRLADLSHRLCETYGAQSLRELVLAHPECLLPLDADPLG</sequence>
<accession>A0A433QPJ1</accession>
<reference evidence="1 2" key="1">
    <citation type="journal article" date="2018" name="New Phytol.">
        <title>Phylogenomics of Endogonaceae and evolution of mycorrhizas within Mucoromycota.</title>
        <authorList>
            <person name="Chang Y."/>
            <person name="Desiro A."/>
            <person name="Na H."/>
            <person name="Sandor L."/>
            <person name="Lipzen A."/>
            <person name="Clum A."/>
            <person name="Barry K."/>
            <person name="Grigoriev I.V."/>
            <person name="Martin F.M."/>
            <person name="Stajich J.E."/>
            <person name="Smith M.E."/>
            <person name="Bonito G."/>
            <person name="Spatafora J.W."/>
        </authorList>
    </citation>
    <scope>NUCLEOTIDE SEQUENCE [LARGE SCALE GENOMIC DNA]</scope>
    <source>
        <strain evidence="1 2">AD002</strain>
    </source>
</reference>
<organism evidence="1 2">
    <name type="scientific">Jimgerdemannia flammicorona</name>
    <dbReference type="NCBI Taxonomy" id="994334"/>
    <lineage>
        <taxon>Eukaryota</taxon>
        <taxon>Fungi</taxon>
        <taxon>Fungi incertae sedis</taxon>
        <taxon>Mucoromycota</taxon>
        <taxon>Mucoromycotina</taxon>
        <taxon>Endogonomycetes</taxon>
        <taxon>Endogonales</taxon>
        <taxon>Endogonaceae</taxon>
        <taxon>Jimgerdemannia</taxon>
    </lineage>
</organism>
<evidence type="ECO:0000313" key="1">
    <source>
        <dbReference type="EMBL" id="RUS31678.1"/>
    </source>
</evidence>
<comment type="caution">
    <text evidence="1">The sequence shown here is derived from an EMBL/GenBank/DDBJ whole genome shotgun (WGS) entry which is preliminary data.</text>
</comment>
<gene>
    <name evidence="1" type="ORF">BC938DRAFT_477323</name>
</gene>
<dbReference type="EMBL" id="RBNJ01002718">
    <property type="protein sequence ID" value="RUS31678.1"/>
    <property type="molecule type" value="Genomic_DNA"/>
</dbReference>